<feature type="region of interest" description="Disordered" evidence="1">
    <location>
        <begin position="384"/>
        <end position="408"/>
    </location>
</feature>
<feature type="compositionally biased region" description="Low complexity" evidence="1">
    <location>
        <begin position="388"/>
        <end position="401"/>
    </location>
</feature>
<evidence type="ECO:0000256" key="2">
    <source>
        <dbReference type="SAM" id="SignalP"/>
    </source>
</evidence>
<feature type="signal peptide" evidence="2">
    <location>
        <begin position="1"/>
        <end position="23"/>
    </location>
</feature>
<evidence type="ECO:0000313" key="4">
    <source>
        <dbReference type="Proteomes" id="UP001465976"/>
    </source>
</evidence>
<dbReference type="Proteomes" id="UP001465976">
    <property type="component" value="Unassembled WGS sequence"/>
</dbReference>
<accession>A0ABR3FPM5</accession>
<name>A0ABR3FPM5_9AGAR</name>
<proteinExistence type="predicted"/>
<gene>
    <name evidence="3" type="primary">MID1</name>
    <name evidence="3" type="ORF">V5O48_004570</name>
</gene>
<dbReference type="EMBL" id="JBAHYK010000158">
    <property type="protein sequence ID" value="KAL0577405.1"/>
    <property type="molecule type" value="Genomic_DNA"/>
</dbReference>
<dbReference type="PANTHER" id="PTHR39142:SF1">
    <property type="entry name" value="AEL197CP"/>
    <property type="match status" value="1"/>
</dbReference>
<dbReference type="Pfam" id="PF12929">
    <property type="entry name" value="Mid1"/>
    <property type="match status" value="1"/>
</dbReference>
<keyword evidence="4" id="KW-1185">Reference proteome</keyword>
<protein>
    <submittedName>
        <fullName evidence="3">Stretch-activated cation channel mid1</fullName>
    </submittedName>
</protein>
<evidence type="ECO:0000313" key="3">
    <source>
        <dbReference type="EMBL" id="KAL0577405.1"/>
    </source>
</evidence>
<evidence type="ECO:0000256" key="1">
    <source>
        <dbReference type="SAM" id="MobiDB-lite"/>
    </source>
</evidence>
<organism evidence="3 4">
    <name type="scientific">Marasmius crinis-equi</name>
    <dbReference type="NCBI Taxonomy" id="585013"/>
    <lineage>
        <taxon>Eukaryota</taxon>
        <taxon>Fungi</taxon>
        <taxon>Dikarya</taxon>
        <taxon>Basidiomycota</taxon>
        <taxon>Agaricomycotina</taxon>
        <taxon>Agaricomycetes</taxon>
        <taxon>Agaricomycetidae</taxon>
        <taxon>Agaricales</taxon>
        <taxon>Marasmiineae</taxon>
        <taxon>Marasmiaceae</taxon>
        <taxon>Marasmius</taxon>
    </lineage>
</organism>
<dbReference type="PANTHER" id="PTHR39142">
    <property type="entry name" value="MID1P"/>
    <property type="match status" value="1"/>
</dbReference>
<sequence length="489" mass="52474">MFRNVLPSTFLLYLLTTTPLVSAQERISFDSILSLTSQNLPSNSNTTIAIPTSSNLTISLSICSFSAKFFVTNTTDSRIVEIPVREGMAAFSGSFNDGGTLTIESVNGGGSGTVQVGVSEKGPLQEHLVNFPLLGDTTSNQALLFSPPFALQRQEEPSYPNYTLPVSIPVTQPSSTPNFTLVVSLGSQRDQVGCVLQNFTSAATASQGNVANRTNWLKDAREGWREQWLIEGLSSQTNYSAFVVQDGKKISGPAYFLTKSSSFSCPLVASLPFCPGVSYAVPLAPPTAPSTMYDGSNIPKTIVDGITQYMTNFTTSLTTFACGRDFYSPLQTCSDCQREYRRWLCTIALPRCGEASSTSTPASASAPASQGQSRRLFARLLSTRDDSQPQQPLSALAPQPSTASSRSPLLPPFNTSYNLLLPCIETCQSTDRACPVSLGFKCPPTNRFQKMANQSYGVGIVDGIEDDQEKLGTAGASSDIWGNVWCNGG</sequence>
<keyword evidence="2" id="KW-0732">Signal</keyword>
<dbReference type="InterPro" id="IPR024338">
    <property type="entry name" value="MID1/Yam8"/>
</dbReference>
<feature type="chain" id="PRO_5046617328" evidence="2">
    <location>
        <begin position="24"/>
        <end position="489"/>
    </location>
</feature>
<comment type="caution">
    <text evidence="3">The sequence shown here is derived from an EMBL/GenBank/DDBJ whole genome shotgun (WGS) entry which is preliminary data.</text>
</comment>
<reference evidence="3 4" key="1">
    <citation type="submission" date="2024-02" db="EMBL/GenBank/DDBJ databases">
        <title>A draft genome for the cacao thread blight pathogen Marasmius crinis-equi.</title>
        <authorList>
            <person name="Cohen S.P."/>
            <person name="Baruah I.K."/>
            <person name="Amoako-Attah I."/>
            <person name="Bukari Y."/>
            <person name="Meinhardt L.W."/>
            <person name="Bailey B.A."/>
        </authorList>
    </citation>
    <scope>NUCLEOTIDE SEQUENCE [LARGE SCALE GENOMIC DNA]</scope>
    <source>
        <strain evidence="3 4">GH-76</strain>
    </source>
</reference>